<evidence type="ECO:0000313" key="1">
    <source>
        <dbReference type="EMBL" id="MBX64648.1"/>
    </source>
</evidence>
<dbReference type="EMBL" id="GGEC01084164">
    <property type="protein sequence ID" value="MBX64648.1"/>
    <property type="molecule type" value="Transcribed_RNA"/>
</dbReference>
<protein>
    <submittedName>
        <fullName evidence="1">Uncharacterized protein</fullName>
    </submittedName>
</protein>
<dbReference type="AlphaFoldDB" id="A0A2P2QCB8"/>
<accession>A0A2P2QCB8</accession>
<reference evidence="1" key="1">
    <citation type="submission" date="2018-02" db="EMBL/GenBank/DDBJ databases">
        <title>Rhizophora mucronata_Transcriptome.</title>
        <authorList>
            <person name="Meera S.P."/>
            <person name="Sreeshan A."/>
            <person name="Augustine A."/>
        </authorList>
    </citation>
    <scope>NUCLEOTIDE SEQUENCE</scope>
    <source>
        <tissue evidence="1">Leaf</tissue>
    </source>
</reference>
<organism evidence="1">
    <name type="scientific">Rhizophora mucronata</name>
    <name type="common">Asiatic mangrove</name>
    <dbReference type="NCBI Taxonomy" id="61149"/>
    <lineage>
        <taxon>Eukaryota</taxon>
        <taxon>Viridiplantae</taxon>
        <taxon>Streptophyta</taxon>
        <taxon>Embryophyta</taxon>
        <taxon>Tracheophyta</taxon>
        <taxon>Spermatophyta</taxon>
        <taxon>Magnoliopsida</taxon>
        <taxon>eudicotyledons</taxon>
        <taxon>Gunneridae</taxon>
        <taxon>Pentapetalae</taxon>
        <taxon>rosids</taxon>
        <taxon>fabids</taxon>
        <taxon>Malpighiales</taxon>
        <taxon>Rhizophoraceae</taxon>
        <taxon>Rhizophora</taxon>
    </lineage>
</organism>
<name>A0A2P2QCB8_RHIMU</name>
<sequence>MHVFTKVDLFSHSFILFVIGKCDDGRWITFPDGFSGIEAFLCLIIARA</sequence>
<proteinExistence type="predicted"/>